<feature type="transmembrane region" description="Helical" evidence="6">
    <location>
        <begin position="265"/>
        <end position="283"/>
    </location>
</feature>
<dbReference type="InterPro" id="IPR025405">
    <property type="entry name" value="DUF4131"/>
</dbReference>
<evidence type="ECO:0000313" key="10">
    <source>
        <dbReference type="EMBL" id="SFV65307.1"/>
    </source>
</evidence>
<feature type="transmembrane region" description="Helical" evidence="6">
    <location>
        <begin position="393"/>
        <end position="414"/>
    </location>
</feature>
<reference evidence="10" key="1">
    <citation type="submission" date="2016-10" db="EMBL/GenBank/DDBJ databases">
        <authorList>
            <person name="de Groot N.N."/>
        </authorList>
    </citation>
    <scope>NUCLEOTIDE SEQUENCE</scope>
</reference>
<dbReference type="EMBL" id="FPHJ01000047">
    <property type="protein sequence ID" value="SFV65307.1"/>
    <property type="molecule type" value="Genomic_DNA"/>
</dbReference>
<evidence type="ECO:0000259" key="9">
    <source>
        <dbReference type="Pfam" id="PF13567"/>
    </source>
</evidence>
<keyword evidence="5 6" id="KW-0472">Membrane</keyword>
<organism evidence="10">
    <name type="scientific">hydrothermal vent metagenome</name>
    <dbReference type="NCBI Taxonomy" id="652676"/>
    <lineage>
        <taxon>unclassified sequences</taxon>
        <taxon>metagenomes</taxon>
        <taxon>ecological metagenomes</taxon>
    </lineage>
</organism>
<evidence type="ECO:0000256" key="5">
    <source>
        <dbReference type="ARBA" id="ARBA00023136"/>
    </source>
</evidence>
<evidence type="ECO:0000256" key="3">
    <source>
        <dbReference type="ARBA" id="ARBA00022692"/>
    </source>
</evidence>
<dbReference type="Pfam" id="PF13567">
    <property type="entry name" value="DUF4131"/>
    <property type="match status" value="1"/>
</dbReference>
<evidence type="ECO:0000256" key="4">
    <source>
        <dbReference type="ARBA" id="ARBA00022989"/>
    </source>
</evidence>
<feature type="transmembrane region" description="Helical" evidence="6">
    <location>
        <begin position="289"/>
        <end position="306"/>
    </location>
</feature>
<dbReference type="PANTHER" id="PTHR30619:SF1">
    <property type="entry name" value="RECOMBINATION PROTEIN 2"/>
    <property type="match status" value="1"/>
</dbReference>
<dbReference type="PANTHER" id="PTHR30619">
    <property type="entry name" value="DNA INTERNALIZATION/COMPETENCE PROTEIN COMEC/REC2"/>
    <property type="match status" value="1"/>
</dbReference>
<feature type="domain" description="DUF4131" evidence="9">
    <location>
        <begin position="23"/>
        <end position="167"/>
    </location>
</feature>
<accession>A0A1W1CHY5</accession>
<dbReference type="InterPro" id="IPR004797">
    <property type="entry name" value="Competence_ComEC/Rec2"/>
</dbReference>
<feature type="transmembrane region" description="Helical" evidence="6">
    <location>
        <begin position="452"/>
        <end position="473"/>
    </location>
</feature>
<feature type="transmembrane region" description="Helical" evidence="6">
    <location>
        <begin position="47"/>
        <end position="69"/>
    </location>
</feature>
<dbReference type="NCBIfam" id="TIGR00360">
    <property type="entry name" value="ComEC_N-term"/>
    <property type="match status" value="1"/>
</dbReference>
<dbReference type="NCBIfam" id="TIGR00361">
    <property type="entry name" value="ComEC_Rec2"/>
    <property type="match status" value="1"/>
</dbReference>
<name>A0A1W1CHY5_9ZZZZ</name>
<dbReference type="Pfam" id="PF00753">
    <property type="entry name" value="Lactamase_B"/>
    <property type="match status" value="1"/>
</dbReference>
<dbReference type="InterPro" id="IPR052159">
    <property type="entry name" value="Competence_DNA_uptake"/>
</dbReference>
<dbReference type="Pfam" id="PF03772">
    <property type="entry name" value="Competence"/>
    <property type="match status" value="1"/>
</dbReference>
<dbReference type="CDD" id="cd07731">
    <property type="entry name" value="ComA-like_MBL-fold"/>
    <property type="match status" value="1"/>
</dbReference>
<evidence type="ECO:0000256" key="2">
    <source>
        <dbReference type="ARBA" id="ARBA00022475"/>
    </source>
</evidence>
<proteinExistence type="predicted"/>
<dbReference type="Gene3D" id="3.60.15.10">
    <property type="entry name" value="Ribonuclease Z/Hydroxyacylglutathione hydrolase-like"/>
    <property type="match status" value="1"/>
</dbReference>
<evidence type="ECO:0000259" key="8">
    <source>
        <dbReference type="Pfam" id="PF03772"/>
    </source>
</evidence>
<protein>
    <submittedName>
        <fullName evidence="10">DNA internalization-related competence protein ComEC/Rec2</fullName>
    </submittedName>
</protein>
<dbReference type="GO" id="GO:0005886">
    <property type="term" value="C:plasma membrane"/>
    <property type="evidence" value="ECO:0007669"/>
    <property type="project" value="UniProtKB-SubCell"/>
</dbReference>
<keyword evidence="4 6" id="KW-1133">Transmembrane helix</keyword>
<feature type="transmembrane region" description="Helical" evidence="6">
    <location>
        <begin position="318"/>
        <end position="346"/>
    </location>
</feature>
<keyword evidence="2" id="KW-1003">Cell membrane</keyword>
<dbReference type="InterPro" id="IPR004477">
    <property type="entry name" value="ComEC_N"/>
</dbReference>
<sequence>MLTYALSFLLGIVLFSTKTTLFWAISEISILIFLLIIGLWKRKNKLIFYSIIAFIFGWFWMGLNSYLVLGNKVDNNYFNKEILIEGVVVNLPKKQSYKSSFNFKVEKPFQAKIKLSWYQKNHLKAGDRWQLLVKLKQNNGFQNPAGFDYEKWLFSQKINATGYVKKSVKNQFINSTYSLNTWRGKIREKVLNNIKDLKYSGVLLALILGDRSYINSRDWQIFTQTNTSHLTVISGLHIGLIAGLIFFLFRLFYSFCHRCCLKIPAQVFSSFWAIVFAFIYALLADFSVPTQRAFVMVLVFFSSYLLRRFDSRWRLYSMALIIVLLIDPLSVLTVGFWLSFGIVFAIIYGLHLTKNKNWLFRVFFVQFFISLVSIPLLLFFFQSISLSSPIANLIAVPIVSVIVLPLVLLASLLLFLGGDFLATILFKFSNDVLANLMLFLEFLQGLDFNIISFPQVSLLESILLMIALLVLFLPRGLKVRRFGFIILIIIIFNLNNTISQKNLKVVVLDVGQSLAIIVEINNKTLVFDTGFSSRSGFNIADSVILPYLQSQNIKKIDKLVISHLDNDHFGGFQFLKKQLSIDEVLTSEPQFIPDSKLCVSGDNWDWDKIHFEFLHPNKNSIFKRNNKACVLKISNSRHSILLTSDIEKKAESELLTKDLSSTILLVPHHGSLTSSSMDFVKAVSPSIAIVSTGFNNRFSFPKQEVFRRYQSQNIQFFDTKCSGAIEINFTDEIKIKEYRFENQKYWTRTSC</sequence>
<dbReference type="InterPro" id="IPR001279">
    <property type="entry name" value="Metallo-B-lactamas"/>
</dbReference>
<dbReference type="InterPro" id="IPR036866">
    <property type="entry name" value="RibonucZ/Hydroxyglut_hydro"/>
</dbReference>
<evidence type="ECO:0000256" key="1">
    <source>
        <dbReference type="ARBA" id="ARBA00004651"/>
    </source>
</evidence>
<dbReference type="InterPro" id="IPR035681">
    <property type="entry name" value="ComA-like_MBL"/>
</dbReference>
<evidence type="ECO:0000256" key="6">
    <source>
        <dbReference type="SAM" id="Phobius"/>
    </source>
</evidence>
<feature type="transmembrane region" description="Helical" evidence="6">
    <location>
        <begin position="230"/>
        <end position="253"/>
    </location>
</feature>
<gene>
    <name evidence="10" type="ORF">MNB_SUP05-5-1073</name>
</gene>
<dbReference type="SUPFAM" id="SSF56281">
    <property type="entry name" value="Metallo-hydrolase/oxidoreductase"/>
    <property type="match status" value="1"/>
</dbReference>
<evidence type="ECO:0000259" key="7">
    <source>
        <dbReference type="Pfam" id="PF00753"/>
    </source>
</evidence>
<feature type="domain" description="Metallo-beta-lactamase" evidence="7">
    <location>
        <begin position="509"/>
        <end position="693"/>
    </location>
</feature>
<keyword evidence="3 6" id="KW-0812">Transmembrane</keyword>
<comment type="subcellular location">
    <subcellularLocation>
        <location evidence="1">Cell membrane</location>
        <topology evidence="1">Multi-pass membrane protein</topology>
    </subcellularLocation>
</comment>
<dbReference type="AlphaFoldDB" id="A0A1W1CHY5"/>
<feature type="transmembrane region" description="Helical" evidence="6">
    <location>
        <begin position="479"/>
        <end position="495"/>
    </location>
</feature>
<feature type="transmembrane region" description="Helical" evidence="6">
    <location>
        <begin position="20"/>
        <end position="40"/>
    </location>
</feature>
<feature type="transmembrane region" description="Helical" evidence="6">
    <location>
        <begin position="358"/>
        <end position="381"/>
    </location>
</feature>
<feature type="domain" description="ComEC/Rec2-related protein" evidence="8">
    <location>
        <begin position="206"/>
        <end position="475"/>
    </location>
</feature>
<dbReference type="GO" id="GO:0030420">
    <property type="term" value="P:establishment of competence for transformation"/>
    <property type="evidence" value="ECO:0007669"/>
    <property type="project" value="InterPro"/>
</dbReference>